<evidence type="ECO:0000313" key="1">
    <source>
        <dbReference type="EMBL" id="AVY93198.1"/>
    </source>
</evidence>
<protein>
    <submittedName>
        <fullName evidence="1">Uncharacterized protein</fullName>
    </submittedName>
</protein>
<dbReference type="RefSeq" id="WP_036385054.1">
    <property type="nucleotide sequence ID" value="NZ_CP028519.1"/>
</dbReference>
<accession>A0A2S0P739</accession>
<dbReference type="OrthoDB" id="9134483at2"/>
<dbReference type="STRING" id="1122240.GCA_000620105_00432"/>
<reference evidence="1 2" key="1">
    <citation type="submission" date="2018-04" db="EMBL/GenBank/DDBJ databases">
        <title>Denitrifier Microvirgula.</title>
        <authorList>
            <person name="Anderson E."/>
            <person name="Jang J."/>
            <person name="Ishii S."/>
        </authorList>
    </citation>
    <scope>NUCLEOTIDE SEQUENCE [LARGE SCALE GENOMIC DNA]</scope>
    <source>
        <strain evidence="1 2">BE2.4</strain>
    </source>
</reference>
<sequence>MSGPVPRRKLLLVALALIVLALIKAGVAWYWWHNRTDTVAAVELRCPDLAQACALGDSGATLTFVSPPQHSAPFVVEIAGADATPTAGFDMVGMSMGVARYRFVPAGDGRWRARITLPVCVTGSSDWIGSFVVDGHEYRLPFTVGR</sequence>
<name>A0A2S0P739_9NEIS</name>
<dbReference type="KEGG" id="maer:DAI18_03455"/>
<dbReference type="AlphaFoldDB" id="A0A2S0P739"/>
<dbReference type="EMBL" id="CP028519">
    <property type="protein sequence ID" value="AVY93198.1"/>
    <property type="molecule type" value="Genomic_DNA"/>
</dbReference>
<dbReference type="Proteomes" id="UP000244173">
    <property type="component" value="Chromosome"/>
</dbReference>
<gene>
    <name evidence="1" type="ORF">DAI18_03455</name>
</gene>
<evidence type="ECO:0000313" key="2">
    <source>
        <dbReference type="Proteomes" id="UP000244173"/>
    </source>
</evidence>
<organism evidence="1 2">
    <name type="scientific">Microvirgula aerodenitrificans</name>
    <dbReference type="NCBI Taxonomy" id="57480"/>
    <lineage>
        <taxon>Bacteria</taxon>
        <taxon>Pseudomonadati</taxon>
        <taxon>Pseudomonadota</taxon>
        <taxon>Betaproteobacteria</taxon>
        <taxon>Neisseriales</taxon>
        <taxon>Aquaspirillaceae</taxon>
        <taxon>Microvirgula</taxon>
    </lineage>
</organism>
<keyword evidence="2" id="KW-1185">Reference proteome</keyword>
<proteinExistence type="predicted"/>